<gene>
    <name evidence="1" type="ORF">OMAG_002606</name>
</gene>
<reference evidence="1 2" key="1">
    <citation type="submission" date="2015-02" db="EMBL/GenBank/DDBJ databases">
        <title>Single-cell genomics of uncultivated deep-branching MTB reveals a conserved set of magnetosome genes.</title>
        <authorList>
            <person name="Kolinko S."/>
            <person name="Richter M."/>
            <person name="Glockner F.O."/>
            <person name="Brachmann A."/>
            <person name="Schuler D."/>
        </authorList>
    </citation>
    <scope>NUCLEOTIDE SEQUENCE [LARGE SCALE GENOMIC DNA]</scope>
    <source>
        <strain evidence="1">SKK-01</strain>
    </source>
</reference>
<organism evidence="1 2">
    <name type="scientific">Candidatus Omnitrophus magneticus</name>
    <dbReference type="NCBI Taxonomy" id="1609969"/>
    <lineage>
        <taxon>Bacteria</taxon>
        <taxon>Pseudomonadati</taxon>
        <taxon>Candidatus Omnitrophota</taxon>
        <taxon>Candidatus Omnitrophus</taxon>
    </lineage>
</organism>
<keyword evidence="2" id="KW-1185">Reference proteome</keyword>
<evidence type="ECO:0000313" key="1">
    <source>
        <dbReference type="EMBL" id="KJJ83519.1"/>
    </source>
</evidence>
<dbReference type="Proteomes" id="UP000033428">
    <property type="component" value="Unassembled WGS sequence"/>
</dbReference>
<comment type="caution">
    <text evidence="1">The sequence shown here is derived from an EMBL/GenBank/DDBJ whole genome shotgun (WGS) entry which is preliminary data.</text>
</comment>
<protein>
    <submittedName>
        <fullName evidence="1">Uncharacterized protein</fullName>
    </submittedName>
</protein>
<accession>A0A0F0CND0</accession>
<sequence>MTTKKQIEANKQNALVSTGPLTAEGKALVSQNAVKHGIFAKDLIITTGDGKEDAQEYKELLDGLILSLNPSGQMECLLVEKIAVDYWRLRRVLRFETGSIRKQLDTAINDYYGKTDYFGNKEHKTNKEINKEMASCRTCSDTPRLAELKQAKRKNRYAEEVTVKISSLPAEDDWDKVIKYEKAVQRSILQNLALLKRLQSMR</sequence>
<dbReference type="EMBL" id="JYNY01000547">
    <property type="protein sequence ID" value="KJJ83519.1"/>
    <property type="molecule type" value="Genomic_DNA"/>
</dbReference>
<name>A0A0F0CND0_9BACT</name>
<proteinExistence type="predicted"/>
<dbReference type="AlphaFoldDB" id="A0A0F0CND0"/>
<evidence type="ECO:0000313" key="2">
    <source>
        <dbReference type="Proteomes" id="UP000033428"/>
    </source>
</evidence>